<evidence type="ECO:0000313" key="1">
    <source>
        <dbReference type="EMBL" id="EAS32803.3"/>
    </source>
</evidence>
<dbReference type="VEuPathDB" id="FungiDB:CIMG_03827"/>
<dbReference type="EMBL" id="GG704916">
    <property type="protein sequence ID" value="EAS32803.3"/>
    <property type="molecule type" value="Genomic_DNA"/>
</dbReference>
<reference evidence="2" key="1">
    <citation type="journal article" date="2009" name="Genome Res.">
        <title>Comparative genomic analyses of the human fungal pathogens Coccidioides and their relatives.</title>
        <authorList>
            <person name="Sharpton T.J."/>
            <person name="Stajich J.E."/>
            <person name="Rounsley S.D."/>
            <person name="Gardner M.J."/>
            <person name="Wortman J.R."/>
            <person name="Jordar V.S."/>
            <person name="Maiti R."/>
            <person name="Kodira C.D."/>
            <person name="Neafsey D.E."/>
            <person name="Zeng Q."/>
            <person name="Hung C.-Y."/>
            <person name="McMahan C."/>
            <person name="Muszewska A."/>
            <person name="Grynberg M."/>
            <person name="Mandel M.A."/>
            <person name="Kellner E.M."/>
            <person name="Barker B.M."/>
            <person name="Galgiani J.N."/>
            <person name="Orbach M.J."/>
            <person name="Kirkland T.N."/>
            <person name="Cole G.T."/>
            <person name="Henn M.R."/>
            <person name="Birren B.W."/>
            <person name="Taylor J.W."/>
        </authorList>
    </citation>
    <scope>NUCLEOTIDE SEQUENCE [LARGE SCALE GENOMIC DNA]</scope>
    <source>
        <strain evidence="2">RS</strain>
    </source>
</reference>
<dbReference type="AlphaFoldDB" id="J3KC73"/>
<reference evidence="2" key="2">
    <citation type="journal article" date="2010" name="Genome Res.">
        <title>Population genomic sequencing of Coccidioides fungi reveals recent hybridization and transposon control.</title>
        <authorList>
            <person name="Neafsey D.E."/>
            <person name="Barker B.M."/>
            <person name="Sharpton T.J."/>
            <person name="Stajich J.E."/>
            <person name="Park D.J."/>
            <person name="Whiston E."/>
            <person name="Hung C.-Y."/>
            <person name="McMahan C."/>
            <person name="White J."/>
            <person name="Sykes S."/>
            <person name="Heiman D."/>
            <person name="Young S."/>
            <person name="Zeng Q."/>
            <person name="Abouelleil A."/>
            <person name="Aftuck L."/>
            <person name="Bessette D."/>
            <person name="Brown A."/>
            <person name="FitzGerald M."/>
            <person name="Lui A."/>
            <person name="Macdonald J.P."/>
            <person name="Priest M."/>
            <person name="Orbach M.J."/>
            <person name="Galgiani J.N."/>
            <person name="Kirkland T.N."/>
            <person name="Cole G.T."/>
            <person name="Birren B.W."/>
            <person name="Henn M.R."/>
            <person name="Taylor J.W."/>
            <person name="Rounsley S.D."/>
        </authorList>
    </citation>
    <scope>GENOME REANNOTATION</scope>
    <source>
        <strain evidence="2">RS</strain>
    </source>
</reference>
<sequence length="203" mass="23330">MTIDDLQSRRDDSIRVQLKTLICERPQIFRMPSLIDLQAKPNSVRGKYRSNSGFLKAVNCMLMCMQLHTRHIRPVLAEKSLNRLNLISFVFCFQPNGTPALTATMLSVTLIAERGRNYGPGGKLSRIKRQFDMISSHSQFSGFLNDHDAQELFLPSHFIVPQWRVPMTKLSIKMLHISRECLPSMFKMYHLSNGCSSYPDPRQ</sequence>
<name>J3KC73_COCIM</name>
<accession>J3KC73</accession>
<dbReference type="OMA" id="SHFIVPQ"/>
<evidence type="ECO:0000313" key="2">
    <source>
        <dbReference type="Proteomes" id="UP000001261"/>
    </source>
</evidence>
<gene>
    <name evidence="1" type="ORF">CIMG_03827</name>
</gene>
<organism evidence="1 2">
    <name type="scientific">Coccidioides immitis (strain RS)</name>
    <name type="common">Valley fever fungus</name>
    <dbReference type="NCBI Taxonomy" id="246410"/>
    <lineage>
        <taxon>Eukaryota</taxon>
        <taxon>Fungi</taxon>
        <taxon>Dikarya</taxon>
        <taxon>Ascomycota</taxon>
        <taxon>Pezizomycotina</taxon>
        <taxon>Eurotiomycetes</taxon>
        <taxon>Eurotiomycetidae</taxon>
        <taxon>Onygenales</taxon>
        <taxon>Onygenaceae</taxon>
        <taxon>Coccidioides</taxon>
    </lineage>
</organism>
<dbReference type="KEGG" id="cim:CIMG_03827"/>
<proteinExistence type="predicted"/>
<dbReference type="GeneID" id="4562599"/>
<dbReference type="InParanoid" id="J3KC73"/>
<protein>
    <submittedName>
        <fullName evidence="1">Uncharacterized protein</fullName>
    </submittedName>
</protein>
<dbReference type="Proteomes" id="UP000001261">
    <property type="component" value="Unassembled WGS sequence"/>
</dbReference>
<keyword evidence="2" id="KW-1185">Reference proteome</keyword>
<dbReference type="RefSeq" id="XP_001244386.2">
    <property type="nucleotide sequence ID" value="XM_001244385.2"/>
</dbReference>